<organism evidence="3 4">
    <name type="scientific">Bosea eneae</name>
    <dbReference type="NCBI Taxonomy" id="151454"/>
    <lineage>
        <taxon>Bacteria</taxon>
        <taxon>Pseudomonadati</taxon>
        <taxon>Pseudomonadota</taxon>
        <taxon>Alphaproteobacteria</taxon>
        <taxon>Hyphomicrobiales</taxon>
        <taxon>Boseaceae</taxon>
        <taxon>Bosea</taxon>
    </lineage>
</organism>
<protein>
    <submittedName>
        <fullName evidence="3">Tripartite tricarboxylate transporter TctB family protein</fullName>
    </submittedName>
</protein>
<keyword evidence="1" id="KW-1133">Transmembrane helix</keyword>
<keyword evidence="4" id="KW-1185">Reference proteome</keyword>
<evidence type="ECO:0000313" key="3">
    <source>
        <dbReference type="EMBL" id="MFC5419790.1"/>
    </source>
</evidence>
<proteinExistence type="predicted"/>
<dbReference type="Pfam" id="PF07331">
    <property type="entry name" value="TctB"/>
    <property type="match status" value="1"/>
</dbReference>
<dbReference type="Proteomes" id="UP001596053">
    <property type="component" value="Unassembled WGS sequence"/>
</dbReference>
<dbReference type="EMBL" id="JBHSLW010000010">
    <property type="protein sequence ID" value="MFC5419790.1"/>
    <property type="molecule type" value="Genomic_DNA"/>
</dbReference>
<evidence type="ECO:0000259" key="2">
    <source>
        <dbReference type="Pfam" id="PF07331"/>
    </source>
</evidence>
<dbReference type="InterPro" id="IPR009936">
    <property type="entry name" value="DUF1468"/>
</dbReference>
<evidence type="ECO:0000256" key="1">
    <source>
        <dbReference type="SAM" id="Phobius"/>
    </source>
</evidence>
<feature type="transmembrane region" description="Helical" evidence="1">
    <location>
        <begin position="77"/>
        <end position="106"/>
    </location>
</feature>
<feature type="transmembrane region" description="Helical" evidence="1">
    <location>
        <begin position="118"/>
        <end position="140"/>
    </location>
</feature>
<keyword evidence="1" id="KW-0472">Membrane</keyword>
<reference evidence="4" key="1">
    <citation type="journal article" date="2019" name="Int. J. Syst. Evol. Microbiol.">
        <title>The Global Catalogue of Microorganisms (GCM) 10K type strain sequencing project: providing services to taxonomists for standard genome sequencing and annotation.</title>
        <authorList>
            <consortium name="The Broad Institute Genomics Platform"/>
            <consortium name="The Broad Institute Genome Sequencing Center for Infectious Disease"/>
            <person name="Wu L."/>
            <person name="Ma J."/>
        </authorList>
    </citation>
    <scope>NUCLEOTIDE SEQUENCE [LARGE SCALE GENOMIC DNA]</scope>
    <source>
        <strain evidence="4">NCAIM B.01391</strain>
    </source>
</reference>
<dbReference type="RefSeq" id="WP_377797762.1">
    <property type="nucleotide sequence ID" value="NZ_JBHSLW010000010.1"/>
</dbReference>
<keyword evidence="1" id="KW-0812">Transmembrane</keyword>
<sequence length="154" mass="15731">MSRSIDRPALIVGLLLLAAAAIVAFDASRQTITSNYGVGPTAMPYVVCAGLAVLGLAHFIVAFKDGLPKPEEADGKALLWIIGGLVGLVACIALGGGFIIATAIIFACTARGFGREALIVDIVIGAVLGTIIYVVFLKLLTLSLPAGPLEALLS</sequence>
<evidence type="ECO:0000313" key="4">
    <source>
        <dbReference type="Proteomes" id="UP001596053"/>
    </source>
</evidence>
<comment type="caution">
    <text evidence="3">The sequence shown here is derived from an EMBL/GenBank/DDBJ whole genome shotgun (WGS) entry which is preliminary data.</text>
</comment>
<feature type="domain" description="DUF1468" evidence="2">
    <location>
        <begin position="11"/>
        <end position="145"/>
    </location>
</feature>
<name>A0ABW0IRY4_9HYPH</name>
<gene>
    <name evidence="3" type="ORF">ACFPOB_09460</name>
</gene>
<feature type="transmembrane region" description="Helical" evidence="1">
    <location>
        <begin position="43"/>
        <end position="65"/>
    </location>
</feature>
<accession>A0ABW0IRY4</accession>